<proteinExistence type="predicted"/>
<organism evidence="2 3">
    <name type="scientific">Candidatus Manganitrophus noduliformans</name>
    <dbReference type="NCBI Taxonomy" id="2606439"/>
    <lineage>
        <taxon>Bacteria</taxon>
        <taxon>Pseudomonadati</taxon>
        <taxon>Nitrospirota</taxon>
        <taxon>Nitrospiria</taxon>
        <taxon>Candidatus Troglogloeales</taxon>
        <taxon>Candidatus Manganitrophaceae</taxon>
        <taxon>Candidatus Manganitrophus</taxon>
    </lineage>
</organism>
<gene>
    <name evidence="2" type="ORF">MNODULE_14810</name>
</gene>
<evidence type="ECO:0000313" key="3">
    <source>
        <dbReference type="Proteomes" id="UP000534783"/>
    </source>
</evidence>
<evidence type="ECO:0000313" key="2">
    <source>
        <dbReference type="EMBL" id="NKE72017.1"/>
    </source>
</evidence>
<keyword evidence="3" id="KW-1185">Reference proteome</keyword>
<sequence length="54" mass="6247">MIYEYQCRKCQEVFDAQMSLAEHDQGDPACPRCQSRDVVQRMTGFFAQTTRKAA</sequence>
<dbReference type="Proteomes" id="UP000534783">
    <property type="component" value="Unassembled WGS sequence"/>
</dbReference>
<comment type="caution">
    <text evidence="2">The sequence shown here is derived from an EMBL/GenBank/DDBJ whole genome shotgun (WGS) entry which is preliminary data.</text>
</comment>
<dbReference type="Pfam" id="PF09723">
    <property type="entry name" value="Zn_ribbon_8"/>
    <property type="match status" value="1"/>
</dbReference>
<accession>A0A7X6DRI2</accession>
<dbReference type="RefSeq" id="WP_168061306.1">
    <property type="nucleotide sequence ID" value="NZ_VTOW01000003.1"/>
</dbReference>
<name>A0A7X6DRI2_9BACT</name>
<protein>
    <submittedName>
        <fullName evidence="2">Zinc ribbon domain-containing protein</fullName>
    </submittedName>
</protein>
<dbReference type="AlphaFoldDB" id="A0A7X6DRI2"/>
<feature type="domain" description="Putative regulatory protein FmdB zinc ribbon" evidence="1">
    <location>
        <begin position="1"/>
        <end position="43"/>
    </location>
</feature>
<dbReference type="NCBIfam" id="TIGR02605">
    <property type="entry name" value="CxxC_CxxC_SSSS"/>
    <property type="match status" value="1"/>
</dbReference>
<dbReference type="EMBL" id="VTOW01000003">
    <property type="protein sequence ID" value="NKE72017.1"/>
    <property type="molecule type" value="Genomic_DNA"/>
</dbReference>
<dbReference type="InterPro" id="IPR013429">
    <property type="entry name" value="Regulatory_FmdB_Zinc_ribbon"/>
</dbReference>
<evidence type="ECO:0000259" key="1">
    <source>
        <dbReference type="SMART" id="SM00834"/>
    </source>
</evidence>
<dbReference type="SMART" id="SM00834">
    <property type="entry name" value="CxxC_CXXC_SSSS"/>
    <property type="match status" value="1"/>
</dbReference>
<reference evidence="2 3" key="1">
    <citation type="journal article" date="2020" name="Nature">
        <title>Bacterial chemolithoautotrophy via manganese oxidation.</title>
        <authorList>
            <person name="Yu H."/>
            <person name="Leadbetter J.R."/>
        </authorList>
    </citation>
    <scope>NUCLEOTIDE SEQUENCE [LARGE SCALE GENOMIC DNA]</scope>
    <source>
        <strain evidence="2 3">Mn-1</strain>
    </source>
</reference>